<reference evidence="2 3" key="1">
    <citation type="submission" date="2015-04" db="EMBL/GenBank/DDBJ databases">
        <authorList>
            <person name="Syromyatnikov M.Y."/>
            <person name="Popov V.N."/>
        </authorList>
    </citation>
    <scope>NUCLEOTIDE SEQUENCE [LARGE SCALE GENOMIC DNA]</scope>
</reference>
<proteinExistence type="predicted"/>
<keyword evidence="3" id="KW-1185">Reference proteome</keyword>
<evidence type="ECO:0000313" key="2">
    <source>
        <dbReference type="EMBL" id="CRK90652.1"/>
    </source>
</evidence>
<sequence length="102" mass="11667">MERKLFSSSNTSQAQQQNMCVKQKDDKKKLNKSCRICRYFNSTRKNLSTSIYSISRTDDITVSLNSLSQSVCMLLNDSCCVVLVNEFISSHILKMEEVTTEL</sequence>
<evidence type="ECO:0000313" key="3">
    <source>
        <dbReference type="Proteomes" id="UP000183832"/>
    </source>
</evidence>
<feature type="compositionally biased region" description="Low complexity" evidence="1">
    <location>
        <begin position="7"/>
        <end position="18"/>
    </location>
</feature>
<accession>A0A1J1HTE4</accession>
<gene>
    <name evidence="2" type="ORF">CLUMA_CG004353</name>
</gene>
<evidence type="ECO:0000256" key="1">
    <source>
        <dbReference type="SAM" id="MobiDB-lite"/>
    </source>
</evidence>
<dbReference type="Proteomes" id="UP000183832">
    <property type="component" value="Unassembled WGS sequence"/>
</dbReference>
<feature type="region of interest" description="Disordered" evidence="1">
    <location>
        <begin position="1"/>
        <end position="29"/>
    </location>
</feature>
<name>A0A1J1HTE4_9DIPT</name>
<protein>
    <submittedName>
        <fullName evidence="2">CLUMA_CG004353, isoform A</fullName>
    </submittedName>
</protein>
<organism evidence="2 3">
    <name type="scientific">Clunio marinus</name>
    <dbReference type="NCBI Taxonomy" id="568069"/>
    <lineage>
        <taxon>Eukaryota</taxon>
        <taxon>Metazoa</taxon>
        <taxon>Ecdysozoa</taxon>
        <taxon>Arthropoda</taxon>
        <taxon>Hexapoda</taxon>
        <taxon>Insecta</taxon>
        <taxon>Pterygota</taxon>
        <taxon>Neoptera</taxon>
        <taxon>Endopterygota</taxon>
        <taxon>Diptera</taxon>
        <taxon>Nematocera</taxon>
        <taxon>Chironomoidea</taxon>
        <taxon>Chironomidae</taxon>
        <taxon>Clunio</taxon>
    </lineage>
</organism>
<dbReference type="EMBL" id="CVRI01000020">
    <property type="protein sequence ID" value="CRK90652.1"/>
    <property type="molecule type" value="Genomic_DNA"/>
</dbReference>
<dbReference type="AlphaFoldDB" id="A0A1J1HTE4"/>